<dbReference type="EMBL" id="ML986598">
    <property type="protein sequence ID" value="KAF2266482.1"/>
    <property type="molecule type" value="Genomic_DNA"/>
</dbReference>
<comment type="caution">
    <text evidence="1">The sequence shown here is derived from an EMBL/GenBank/DDBJ whole genome shotgun (WGS) entry which is preliminary data.</text>
</comment>
<organism evidence="1 2">
    <name type="scientific">Lojkania enalia</name>
    <dbReference type="NCBI Taxonomy" id="147567"/>
    <lineage>
        <taxon>Eukaryota</taxon>
        <taxon>Fungi</taxon>
        <taxon>Dikarya</taxon>
        <taxon>Ascomycota</taxon>
        <taxon>Pezizomycotina</taxon>
        <taxon>Dothideomycetes</taxon>
        <taxon>Pleosporomycetidae</taxon>
        <taxon>Pleosporales</taxon>
        <taxon>Pleosporales incertae sedis</taxon>
        <taxon>Lojkania</taxon>
    </lineage>
</organism>
<name>A0A9P4KC17_9PLEO</name>
<reference evidence="2" key="1">
    <citation type="journal article" date="2020" name="Stud. Mycol.">
        <title>101 Dothideomycetes genomes: A test case for predicting lifestyles and emergence of pathogens.</title>
        <authorList>
            <person name="Haridas S."/>
            <person name="Albert R."/>
            <person name="Binder M."/>
            <person name="Bloem J."/>
            <person name="LaButti K."/>
            <person name="Salamov A."/>
            <person name="Andreopoulos B."/>
            <person name="Baker S."/>
            <person name="Barry K."/>
            <person name="Bills G."/>
            <person name="Bluhm B."/>
            <person name="Cannon C."/>
            <person name="Castanera R."/>
            <person name="Culley D."/>
            <person name="Daum C."/>
            <person name="Ezra D."/>
            <person name="Gonzalez J."/>
            <person name="Henrissat B."/>
            <person name="Kuo A."/>
            <person name="Liang C."/>
            <person name="Lipzen A."/>
            <person name="Lutzoni F."/>
            <person name="Magnuson J."/>
            <person name="Mondo S."/>
            <person name="Nolan M."/>
            <person name="Ohm R."/>
            <person name="Pangilinan J."/>
            <person name="Park H.-J."/>
            <person name="Ramirez L."/>
            <person name="Alfaro M."/>
            <person name="Sun H."/>
            <person name="Tritt A."/>
            <person name="Yoshinaga Y."/>
            <person name="Zwiers L.-H."/>
            <person name="Turgeon B."/>
            <person name="Goodwin S."/>
            <person name="Spatafora J."/>
            <person name="Crous P."/>
            <person name="Grigoriev I."/>
        </authorList>
    </citation>
    <scope>NUCLEOTIDE SEQUENCE [LARGE SCALE GENOMIC DNA]</scope>
    <source>
        <strain evidence="2">CBS 304.66</strain>
    </source>
</reference>
<proteinExistence type="predicted"/>
<evidence type="ECO:0000313" key="1">
    <source>
        <dbReference type="EMBL" id="KAF2266482.1"/>
    </source>
</evidence>
<sequence length="74" mass="8252">MLIIPLPSLRQSVSNTPRAHPSTVIPTSDPVTRTMKTYWAKFACINLLTGRLLFRPVEQCKITECLFNLSGGYG</sequence>
<dbReference type="AlphaFoldDB" id="A0A9P4KC17"/>
<dbReference type="Proteomes" id="UP000800093">
    <property type="component" value="Unassembled WGS sequence"/>
</dbReference>
<keyword evidence="2" id="KW-1185">Reference proteome</keyword>
<gene>
    <name evidence="1" type="ORF">CC78DRAFT_531594</name>
</gene>
<accession>A0A9P4KC17</accession>
<protein>
    <submittedName>
        <fullName evidence="1">Uncharacterized protein</fullName>
    </submittedName>
</protein>
<evidence type="ECO:0000313" key="2">
    <source>
        <dbReference type="Proteomes" id="UP000800093"/>
    </source>
</evidence>